<dbReference type="Proteomes" id="UP000886047">
    <property type="component" value="Unassembled WGS sequence"/>
</dbReference>
<dbReference type="InterPro" id="IPR006311">
    <property type="entry name" value="TAT_signal"/>
</dbReference>
<dbReference type="SUPFAM" id="SSF51658">
    <property type="entry name" value="Xylose isomerase-like"/>
    <property type="match status" value="1"/>
</dbReference>
<sequence>MKTSRRLFLKTSSVAIAGTALFPQIACSGGKNKTVTALQLYSVREAMGSDPKGTLTRLAEMGYTHVEHANYVNHKFYGWTAQEFKKVLDDLGLEMPSGHTVLTMNHWDKQQNDFTDEWKRLVDDAAYMGQEYVVSPWMDARMYQTYDNLIRFMEIFNTCGELCKKSGMRFGYHNHDFEFSETLNGETVFDLIMKNTDADKVVMQLDMGNMYMAGALAKDVLGKFPGRYDNIHVKDMVARDDGQGYESTVLGNGVVGAREVTDMAKKMGTQLFVIEQEAYQGKDPMDCMKENLAVMKAWGY</sequence>
<dbReference type="GO" id="GO:0016853">
    <property type="term" value="F:isomerase activity"/>
    <property type="evidence" value="ECO:0007669"/>
    <property type="project" value="UniProtKB-KW"/>
</dbReference>
<proteinExistence type="predicted"/>
<dbReference type="AlphaFoldDB" id="A0A831PKC0"/>
<keyword evidence="1" id="KW-0732">Signal</keyword>
<dbReference type="EMBL" id="DSDK01000396">
    <property type="protein sequence ID" value="HDR51395.1"/>
    <property type="molecule type" value="Genomic_DNA"/>
</dbReference>
<accession>A0A831PKC0</accession>
<protein>
    <submittedName>
        <fullName evidence="3">Sugar phosphate isomerase/epimerase</fullName>
    </submittedName>
</protein>
<feature type="signal peptide" evidence="1">
    <location>
        <begin position="1"/>
        <end position="17"/>
    </location>
</feature>
<evidence type="ECO:0000259" key="2">
    <source>
        <dbReference type="Pfam" id="PF01261"/>
    </source>
</evidence>
<evidence type="ECO:0000256" key="1">
    <source>
        <dbReference type="SAM" id="SignalP"/>
    </source>
</evidence>
<dbReference type="InterPro" id="IPR050312">
    <property type="entry name" value="IolE/XylAMocC-like"/>
</dbReference>
<gene>
    <name evidence="3" type="ORF">ENN90_07210</name>
</gene>
<organism evidence="3">
    <name type="scientific">Mariniphaga anaerophila</name>
    <dbReference type="NCBI Taxonomy" id="1484053"/>
    <lineage>
        <taxon>Bacteria</taxon>
        <taxon>Pseudomonadati</taxon>
        <taxon>Bacteroidota</taxon>
        <taxon>Bacteroidia</taxon>
        <taxon>Marinilabiliales</taxon>
        <taxon>Prolixibacteraceae</taxon>
        <taxon>Mariniphaga</taxon>
    </lineage>
</organism>
<dbReference type="Gene3D" id="3.20.20.150">
    <property type="entry name" value="Divalent-metal-dependent TIM barrel enzymes"/>
    <property type="match status" value="1"/>
</dbReference>
<dbReference type="InterPro" id="IPR036237">
    <property type="entry name" value="Xyl_isomerase-like_sf"/>
</dbReference>
<feature type="chain" id="PRO_5032457002" evidence="1">
    <location>
        <begin position="18"/>
        <end position="300"/>
    </location>
</feature>
<comment type="caution">
    <text evidence="3">The sequence shown here is derived from an EMBL/GenBank/DDBJ whole genome shotgun (WGS) entry which is preliminary data.</text>
</comment>
<dbReference type="InterPro" id="IPR013022">
    <property type="entry name" value="Xyl_isomerase-like_TIM-brl"/>
</dbReference>
<keyword evidence="3" id="KW-0413">Isomerase</keyword>
<dbReference type="PANTHER" id="PTHR12110">
    <property type="entry name" value="HYDROXYPYRUVATE ISOMERASE"/>
    <property type="match status" value="1"/>
</dbReference>
<dbReference type="PROSITE" id="PS51318">
    <property type="entry name" value="TAT"/>
    <property type="match status" value="1"/>
</dbReference>
<dbReference type="PANTHER" id="PTHR12110:SF41">
    <property type="entry name" value="INOSOSE DEHYDRATASE"/>
    <property type="match status" value="1"/>
</dbReference>
<name>A0A831PKC0_9BACT</name>
<reference evidence="3" key="1">
    <citation type="journal article" date="2020" name="mSystems">
        <title>Genome- and Community-Level Interaction Insights into Carbon Utilization and Element Cycling Functions of Hydrothermarchaeota in Hydrothermal Sediment.</title>
        <authorList>
            <person name="Zhou Z."/>
            <person name="Liu Y."/>
            <person name="Xu W."/>
            <person name="Pan J."/>
            <person name="Luo Z.H."/>
            <person name="Li M."/>
        </authorList>
    </citation>
    <scope>NUCLEOTIDE SEQUENCE [LARGE SCALE GENOMIC DNA]</scope>
    <source>
        <strain evidence="3">SpSt-1217</strain>
    </source>
</reference>
<feature type="domain" description="Xylose isomerase-like TIM barrel" evidence="2">
    <location>
        <begin position="57"/>
        <end position="297"/>
    </location>
</feature>
<dbReference type="Pfam" id="PF01261">
    <property type="entry name" value="AP_endonuc_2"/>
    <property type="match status" value="1"/>
</dbReference>
<evidence type="ECO:0000313" key="3">
    <source>
        <dbReference type="EMBL" id="HDR51395.1"/>
    </source>
</evidence>